<keyword evidence="1" id="KW-0175">Coiled coil</keyword>
<feature type="compositionally biased region" description="Polar residues" evidence="2">
    <location>
        <begin position="212"/>
        <end position="227"/>
    </location>
</feature>
<feature type="region of interest" description="Disordered" evidence="2">
    <location>
        <begin position="194"/>
        <end position="227"/>
    </location>
</feature>
<evidence type="ECO:0000313" key="4">
    <source>
        <dbReference type="Proteomes" id="UP001153069"/>
    </source>
</evidence>
<name>A0A9N8HWJ0_9STRA</name>
<dbReference type="AlphaFoldDB" id="A0A9N8HWJ0"/>
<keyword evidence="4" id="KW-1185">Reference proteome</keyword>
<accession>A0A9N8HWJ0</accession>
<evidence type="ECO:0000313" key="3">
    <source>
        <dbReference type="EMBL" id="CAB9525298.1"/>
    </source>
</evidence>
<gene>
    <name evidence="3" type="ORF">SEMRO_1657_G289080.1</name>
</gene>
<feature type="compositionally biased region" description="Polar residues" evidence="2">
    <location>
        <begin position="12"/>
        <end position="25"/>
    </location>
</feature>
<reference evidence="3" key="1">
    <citation type="submission" date="2020-06" db="EMBL/GenBank/DDBJ databases">
        <authorList>
            <consortium name="Plant Systems Biology data submission"/>
        </authorList>
    </citation>
    <scope>NUCLEOTIDE SEQUENCE</scope>
    <source>
        <strain evidence="3">D6</strain>
    </source>
</reference>
<sequence length="335" mass="35940">MATMNLPDPVRNSDSSDNEGLNNVTPRGDPRMNRAVQLRLEDPDLSLEMCLRLGGFAYPPKAPGHAVDNEMVSFRQRKNQLNRRVRRAKNEADNKQFLRQARKVSRTTQLYLVDAGVAANRSKGETYGQLAIPAAAPQDAPRSKPIGGGPSLGPTSSAASSNTFQPASSAADGNTQADEFSSFIDSILDQSLPEDPLVAPGAGRQNYRVSKKTSSNGTQSSAPRSFVGSNLVNTFPAVDASQGRLPGPVSNAGGWPSVTNPEHVGSSTQPQLDDPRFAVALGLFGDDLHVFKYQKAMLLAGYSVDETKVSSEAFQKFASCAWAKECRRLVGLFGK</sequence>
<dbReference type="OrthoDB" id="56250at2759"/>
<feature type="region of interest" description="Disordered" evidence="2">
    <location>
        <begin position="1"/>
        <end position="33"/>
    </location>
</feature>
<evidence type="ECO:0000256" key="1">
    <source>
        <dbReference type="SAM" id="Coils"/>
    </source>
</evidence>
<feature type="compositionally biased region" description="Polar residues" evidence="2">
    <location>
        <begin position="153"/>
        <end position="175"/>
    </location>
</feature>
<evidence type="ECO:0000256" key="2">
    <source>
        <dbReference type="SAM" id="MobiDB-lite"/>
    </source>
</evidence>
<feature type="coiled-coil region" evidence="1">
    <location>
        <begin position="71"/>
        <end position="98"/>
    </location>
</feature>
<protein>
    <submittedName>
        <fullName evidence="3">Uncharacterized protein</fullName>
    </submittedName>
</protein>
<proteinExistence type="predicted"/>
<feature type="region of interest" description="Disordered" evidence="2">
    <location>
        <begin position="134"/>
        <end position="175"/>
    </location>
</feature>
<organism evidence="3 4">
    <name type="scientific">Seminavis robusta</name>
    <dbReference type="NCBI Taxonomy" id="568900"/>
    <lineage>
        <taxon>Eukaryota</taxon>
        <taxon>Sar</taxon>
        <taxon>Stramenopiles</taxon>
        <taxon>Ochrophyta</taxon>
        <taxon>Bacillariophyta</taxon>
        <taxon>Bacillariophyceae</taxon>
        <taxon>Bacillariophycidae</taxon>
        <taxon>Naviculales</taxon>
        <taxon>Naviculaceae</taxon>
        <taxon>Seminavis</taxon>
    </lineage>
</organism>
<comment type="caution">
    <text evidence="3">The sequence shown here is derived from an EMBL/GenBank/DDBJ whole genome shotgun (WGS) entry which is preliminary data.</text>
</comment>
<dbReference type="Proteomes" id="UP001153069">
    <property type="component" value="Unassembled WGS sequence"/>
</dbReference>
<dbReference type="EMBL" id="CAICTM010001655">
    <property type="protein sequence ID" value="CAB9525298.1"/>
    <property type="molecule type" value="Genomic_DNA"/>
</dbReference>